<keyword evidence="4 6" id="KW-1133">Transmembrane helix</keyword>
<keyword evidence="3 6" id="KW-0812">Transmembrane</keyword>
<keyword evidence="2" id="KW-1003">Cell membrane</keyword>
<evidence type="ECO:0000256" key="3">
    <source>
        <dbReference type="ARBA" id="ARBA00022692"/>
    </source>
</evidence>
<evidence type="ECO:0000256" key="5">
    <source>
        <dbReference type="ARBA" id="ARBA00023136"/>
    </source>
</evidence>
<evidence type="ECO:0000256" key="1">
    <source>
        <dbReference type="ARBA" id="ARBA00004651"/>
    </source>
</evidence>
<evidence type="ECO:0000313" key="8">
    <source>
        <dbReference type="EMBL" id="OKH37849.1"/>
    </source>
</evidence>
<dbReference type="RefSeq" id="WP_073593689.1">
    <property type="nucleotide sequence ID" value="NZ_MRCE01000010.1"/>
</dbReference>
<feature type="transmembrane region" description="Helical" evidence="6">
    <location>
        <begin position="6"/>
        <end position="22"/>
    </location>
</feature>
<dbReference type="NCBIfam" id="NF005628">
    <property type="entry name" value="PRK07377.1-4"/>
    <property type="match status" value="1"/>
</dbReference>
<gene>
    <name evidence="8" type="ORF">NIES2119_11890</name>
</gene>
<feature type="transmembrane region" description="Helical" evidence="6">
    <location>
        <begin position="29"/>
        <end position="47"/>
    </location>
</feature>
<dbReference type="Proteomes" id="UP000185860">
    <property type="component" value="Unassembled WGS sequence"/>
</dbReference>
<organism evidence="8 9">
    <name type="scientific">[Phormidium ambiguum] IAM M-71</name>
    <dbReference type="NCBI Taxonomy" id="454136"/>
    <lineage>
        <taxon>Bacteria</taxon>
        <taxon>Bacillati</taxon>
        <taxon>Cyanobacteriota</taxon>
        <taxon>Cyanophyceae</taxon>
        <taxon>Oscillatoriophycideae</taxon>
        <taxon>Aerosakkonematales</taxon>
        <taxon>Aerosakkonemataceae</taxon>
        <taxon>Floridanema</taxon>
    </lineage>
</organism>
<dbReference type="AlphaFoldDB" id="A0A1U7IL23"/>
<sequence length="192" mass="21602">MNDFYIYAIVALLPLSACMVVFETNPYHALVIRGVLGAVAALVYVVFGAPDVALTEALVGTMLAITLYAVAVRSSLVMRLGVLQDLAIEEKENVDFQQLMDKLQRVFNKRYLRVEIVPYQNENDLQQALMKQEIHTTCVRLESSNLEDREAEEPPYQTTTRIKRLYEIMEAELSSTATSLTCVNIPDSGEKH</sequence>
<dbReference type="GO" id="GO:0005886">
    <property type="term" value="C:plasma membrane"/>
    <property type="evidence" value="ECO:0007669"/>
    <property type="project" value="UniProtKB-SubCell"/>
</dbReference>
<feature type="domain" description="MrpA C-terminal/MbhD" evidence="7">
    <location>
        <begin position="11"/>
        <end position="74"/>
    </location>
</feature>
<accession>A0A1U7IL23</accession>
<proteinExistence type="predicted"/>
<dbReference type="InterPro" id="IPR025383">
    <property type="entry name" value="MrpA_C/MbhD"/>
</dbReference>
<keyword evidence="5 6" id="KW-0472">Membrane</keyword>
<dbReference type="Pfam" id="PF13244">
    <property type="entry name" value="MbhD"/>
    <property type="match status" value="1"/>
</dbReference>
<evidence type="ECO:0000256" key="6">
    <source>
        <dbReference type="SAM" id="Phobius"/>
    </source>
</evidence>
<dbReference type="STRING" id="454136.NIES2119_11890"/>
<name>A0A1U7IL23_9CYAN</name>
<comment type="subcellular location">
    <subcellularLocation>
        <location evidence="1">Cell membrane</location>
        <topology evidence="1">Multi-pass membrane protein</topology>
    </subcellularLocation>
</comment>
<dbReference type="NCBIfam" id="NF005630">
    <property type="entry name" value="PRK07377.1-6"/>
    <property type="match status" value="1"/>
</dbReference>
<evidence type="ECO:0000256" key="2">
    <source>
        <dbReference type="ARBA" id="ARBA00022475"/>
    </source>
</evidence>
<comment type="caution">
    <text evidence="8">The sequence shown here is derived from an EMBL/GenBank/DDBJ whole genome shotgun (WGS) entry which is preliminary data.</text>
</comment>
<protein>
    <recommendedName>
        <fullName evidence="7">MrpA C-terminal/MbhD domain-containing protein</fullName>
    </recommendedName>
</protein>
<evidence type="ECO:0000313" key="9">
    <source>
        <dbReference type="Proteomes" id="UP000185860"/>
    </source>
</evidence>
<feature type="transmembrane region" description="Helical" evidence="6">
    <location>
        <begin position="53"/>
        <end position="71"/>
    </location>
</feature>
<evidence type="ECO:0000259" key="7">
    <source>
        <dbReference type="Pfam" id="PF13244"/>
    </source>
</evidence>
<evidence type="ECO:0000256" key="4">
    <source>
        <dbReference type="ARBA" id="ARBA00022989"/>
    </source>
</evidence>
<dbReference type="OrthoDB" id="467332at2"/>
<dbReference type="EMBL" id="MRCE01000010">
    <property type="protein sequence ID" value="OKH37849.1"/>
    <property type="molecule type" value="Genomic_DNA"/>
</dbReference>
<reference evidence="8 9" key="1">
    <citation type="submission" date="2016-11" db="EMBL/GenBank/DDBJ databases">
        <title>Draft Genome Sequences of Nine Cyanobacterial Strains from Diverse Habitats.</title>
        <authorList>
            <person name="Zhu T."/>
            <person name="Hou S."/>
            <person name="Lu X."/>
            <person name="Hess W.R."/>
        </authorList>
    </citation>
    <scope>NUCLEOTIDE SEQUENCE [LARGE SCALE GENOMIC DNA]</scope>
    <source>
        <strain evidence="8 9">IAM M-71</strain>
    </source>
</reference>